<comment type="subcellular location">
    <subcellularLocation>
        <location evidence="7">Cell inner membrane</location>
        <topology evidence="7">Multi-pass membrane protein</topology>
    </subcellularLocation>
    <subcellularLocation>
        <location evidence="1">Cell membrane</location>
        <topology evidence="1">Multi-pass membrane protein</topology>
    </subcellularLocation>
</comment>
<evidence type="ECO:0000259" key="8">
    <source>
        <dbReference type="Pfam" id="PF02308"/>
    </source>
</evidence>
<comment type="similarity">
    <text evidence="2 7">Belongs to the MgtC/SapB family.</text>
</comment>
<feature type="transmembrane region" description="Helical" evidence="7">
    <location>
        <begin position="12"/>
        <end position="35"/>
    </location>
</feature>
<sequence length="241" mass="25990">MELLSHHWSATFISANVFVLLHLVAACLLGSLIGYERSFHGRAAGMRTYALVCLASTALTAVLGFPEVWYGGKFPLGGGGDPTRVIQGIVTGIGFLGAGMIVREGLTIKGLSTAASIWVTSAVGVLLGLGFHLAAIVSAILTVSLLSGMHWLERRLPRQTLTHLNVRFPRARTPDEQALRNLAERHGFSLLETSYRLGDGGNYFEYQVALKSYGKGRSADLAHDLAANADVLEFRLSPQRD</sequence>
<name>A0ABX7MAV5_9RHOO</name>
<reference evidence="9 10" key="1">
    <citation type="submission" date="2021-02" db="EMBL/GenBank/DDBJ databases">
        <title>Niveibacterium changnyeongensis HC41.</title>
        <authorList>
            <person name="Kang M."/>
        </authorList>
    </citation>
    <scope>NUCLEOTIDE SEQUENCE [LARGE SCALE GENOMIC DNA]</scope>
    <source>
        <strain evidence="9 10">HC41</strain>
    </source>
</reference>
<dbReference type="EMBL" id="CP071060">
    <property type="protein sequence ID" value="QSI78848.1"/>
    <property type="molecule type" value="Genomic_DNA"/>
</dbReference>
<evidence type="ECO:0000313" key="9">
    <source>
        <dbReference type="EMBL" id="QSI78848.1"/>
    </source>
</evidence>
<keyword evidence="6 7" id="KW-0472">Membrane</keyword>
<protein>
    <recommendedName>
        <fullName evidence="7">Protein MgtC</fullName>
    </recommendedName>
</protein>
<dbReference type="RefSeq" id="WP_172199183.1">
    <property type="nucleotide sequence ID" value="NZ_CP071060.1"/>
</dbReference>
<evidence type="ECO:0000256" key="6">
    <source>
        <dbReference type="ARBA" id="ARBA00023136"/>
    </source>
</evidence>
<evidence type="ECO:0000256" key="7">
    <source>
        <dbReference type="RuleBase" id="RU365041"/>
    </source>
</evidence>
<dbReference type="Pfam" id="PF02308">
    <property type="entry name" value="MgtC"/>
    <property type="match status" value="1"/>
</dbReference>
<keyword evidence="4 7" id="KW-0812">Transmembrane</keyword>
<keyword evidence="7" id="KW-0997">Cell inner membrane</keyword>
<keyword evidence="5 7" id="KW-1133">Transmembrane helix</keyword>
<dbReference type="Proteomes" id="UP000663570">
    <property type="component" value="Chromosome"/>
</dbReference>
<keyword evidence="3" id="KW-1003">Cell membrane</keyword>
<dbReference type="InterPro" id="IPR049177">
    <property type="entry name" value="MgtC_SapB_SrpB_YhiD_N"/>
</dbReference>
<proteinExistence type="inferred from homology"/>
<evidence type="ECO:0000256" key="2">
    <source>
        <dbReference type="ARBA" id="ARBA00009298"/>
    </source>
</evidence>
<dbReference type="PRINTS" id="PR01837">
    <property type="entry name" value="MGTCSAPBPROT"/>
</dbReference>
<feature type="domain" description="MgtC/SapB/SrpB/YhiD N-terminal" evidence="8">
    <location>
        <begin position="23"/>
        <end position="154"/>
    </location>
</feature>
<dbReference type="PANTHER" id="PTHR33778:SF1">
    <property type="entry name" value="MAGNESIUM TRANSPORTER YHID-RELATED"/>
    <property type="match status" value="1"/>
</dbReference>
<evidence type="ECO:0000256" key="3">
    <source>
        <dbReference type="ARBA" id="ARBA00022475"/>
    </source>
</evidence>
<evidence type="ECO:0000256" key="5">
    <source>
        <dbReference type="ARBA" id="ARBA00022989"/>
    </source>
</evidence>
<feature type="transmembrane region" description="Helical" evidence="7">
    <location>
        <begin position="133"/>
        <end position="152"/>
    </location>
</feature>
<evidence type="ECO:0000313" key="10">
    <source>
        <dbReference type="Proteomes" id="UP000663570"/>
    </source>
</evidence>
<dbReference type="InterPro" id="IPR003416">
    <property type="entry name" value="MgtC/SapB/SrpB/YhiD_fam"/>
</dbReference>
<dbReference type="PANTHER" id="PTHR33778">
    <property type="entry name" value="PROTEIN MGTC"/>
    <property type="match status" value="1"/>
</dbReference>
<gene>
    <name evidence="9" type="ORF">JY500_09655</name>
</gene>
<feature type="transmembrane region" description="Helical" evidence="7">
    <location>
        <begin position="85"/>
        <end position="103"/>
    </location>
</feature>
<evidence type="ECO:0000256" key="1">
    <source>
        <dbReference type="ARBA" id="ARBA00004651"/>
    </source>
</evidence>
<feature type="transmembrane region" description="Helical" evidence="7">
    <location>
        <begin position="47"/>
        <end position="65"/>
    </location>
</feature>
<keyword evidence="10" id="KW-1185">Reference proteome</keyword>
<accession>A0ABX7MAV5</accession>
<organism evidence="9 10">
    <name type="scientific">Niveibacterium microcysteis</name>
    <dbReference type="NCBI Taxonomy" id="2811415"/>
    <lineage>
        <taxon>Bacteria</taxon>
        <taxon>Pseudomonadati</taxon>
        <taxon>Pseudomonadota</taxon>
        <taxon>Betaproteobacteria</taxon>
        <taxon>Rhodocyclales</taxon>
        <taxon>Rhodocyclaceae</taxon>
        <taxon>Niveibacterium</taxon>
    </lineage>
</organism>
<evidence type="ECO:0000256" key="4">
    <source>
        <dbReference type="ARBA" id="ARBA00022692"/>
    </source>
</evidence>